<keyword evidence="3" id="KW-1185">Reference proteome</keyword>
<reference evidence="2 3" key="1">
    <citation type="submission" date="2015-02" db="EMBL/GenBank/DDBJ databases">
        <title>Draft genome sequences of ten Microbacterium spp. with emphasis on heavy metal contaminated environments.</title>
        <authorList>
            <person name="Corretto E."/>
        </authorList>
    </citation>
    <scope>NUCLEOTIDE SEQUENCE [LARGE SCALE GENOMIC DNA]</scope>
    <source>
        <strain evidence="2 3">DSM 23848</strain>
    </source>
</reference>
<evidence type="ECO:0008006" key="4">
    <source>
        <dbReference type="Google" id="ProtNLM"/>
    </source>
</evidence>
<keyword evidence="1" id="KW-0812">Transmembrane</keyword>
<dbReference type="EMBL" id="JYIT01000063">
    <property type="protein sequence ID" value="KJL26619.1"/>
    <property type="molecule type" value="Genomic_DNA"/>
</dbReference>
<evidence type="ECO:0000256" key="1">
    <source>
        <dbReference type="SAM" id="Phobius"/>
    </source>
</evidence>
<dbReference type="AlphaFoldDB" id="A0A0F0L1Q5"/>
<evidence type="ECO:0000313" key="3">
    <source>
        <dbReference type="Proteomes" id="UP000033448"/>
    </source>
</evidence>
<comment type="caution">
    <text evidence="2">The sequence shown here is derived from an EMBL/GenBank/DDBJ whole genome shotgun (WGS) entry which is preliminary data.</text>
</comment>
<gene>
    <name evidence="2" type="ORF">RL72_00951</name>
</gene>
<feature type="transmembrane region" description="Helical" evidence="1">
    <location>
        <begin position="61"/>
        <end position="84"/>
    </location>
</feature>
<sequence>MLRFLFQILSQLVLGAIALLVVHLTLPDVALSLSGFFVALGVFTLAHIILGPFVQSVAQRYAAPLVGGVGIVATLLAVWIATWFPGGIQIHGVASWILAPLIIWIITALGGWIVMGLIVDRRLKQRAARKLLGGEK</sequence>
<name>A0A0F0L1Q5_9MICO</name>
<protein>
    <recommendedName>
        <fullName evidence="4">4 TMS phage holin, superfamily IV</fullName>
    </recommendedName>
</protein>
<evidence type="ECO:0000313" key="2">
    <source>
        <dbReference type="EMBL" id="KJL26619.1"/>
    </source>
</evidence>
<dbReference type="RefSeq" id="WP_045249684.1">
    <property type="nucleotide sequence ID" value="NZ_JYIT01000063.1"/>
</dbReference>
<accession>A0A0F0L1Q5</accession>
<keyword evidence="1" id="KW-0472">Membrane</keyword>
<dbReference type="OrthoDB" id="4871734at2"/>
<proteinExistence type="predicted"/>
<organism evidence="2 3">
    <name type="scientific">Microbacterium azadirachtae</name>
    <dbReference type="NCBI Taxonomy" id="582680"/>
    <lineage>
        <taxon>Bacteria</taxon>
        <taxon>Bacillati</taxon>
        <taxon>Actinomycetota</taxon>
        <taxon>Actinomycetes</taxon>
        <taxon>Micrococcales</taxon>
        <taxon>Microbacteriaceae</taxon>
        <taxon>Microbacterium</taxon>
    </lineage>
</organism>
<feature type="transmembrane region" description="Helical" evidence="1">
    <location>
        <begin position="96"/>
        <end position="119"/>
    </location>
</feature>
<dbReference type="Proteomes" id="UP000033448">
    <property type="component" value="Unassembled WGS sequence"/>
</dbReference>
<dbReference type="PATRIC" id="fig|582680.7.peg.987"/>
<keyword evidence="1" id="KW-1133">Transmembrane helix</keyword>
<feature type="transmembrane region" description="Helical" evidence="1">
    <location>
        <begin position="34"/>
        <end position="54"/>
    </location>
</feature>